<sequence>MGPPQQSCGATLQGSQVCSALQFFRYAQKLGSAASPPPFASLGRLAFGHGGEATSYSSPRGKKGQTQNFNISPSTFSRPFKKRRNKESVFWRLVSFGLKLNGKLVPYVGAGVESDFGN</sequence>
<dbReference type="EMBL" id="CP002831">
    <property type="protein sequence ID" value="AFC26793.1"/>
    <property type="molecule type" value="Genomic_DNA"/>
</dbReference>
<keyword evidence="3" id="KW-1185">Reference proteome</keyword>
<accession>H6L7C1</accession>
<dbReference type="STRING" id="984262.SGRA_4078"/>
<dbReference type="Proteomes" id="UP000007519">
    <property type="component" value="Chromosome"/>
</dbReference>
<evidence type="ECO:0000256" key="1">
    <source>
        <dbReference type="SAM" id="MobiDB-lite"/>
    </source>
</evidence>
<dbReference type="HOGENOM" id="CLU_2071485_0_0_10"/>
<evidence type="ECO:0000313" key="2">
    <source>
        <dbReference type="EMBL" id="AFC26793.1"/>
    </source>
</evidence>
<dbReference type="KEGG" id="sgn:SGRA_4078"/>
<reference evidence="2 3" key="1">
    <citation type="journal article" date="2012" name="Stand. Genomic Sci.">
        <title>Complete genome sequencing and analysis of Saprospira grandis str. Lewin, a predatory marine bacterium.</title>
        <authorList>
            <person name="Saw J.H."/>
            <person name="Yuryev A."/>
            <person name="Kanbe M."/>
            <person name="Hou S."/>
            <person name="Young A.G."/>
            <person name="Aizawa S."/>
            <person name="Alam M."/>
        </authorList>
    </citation>
    <scope>NUCLEOTIDE SEQUENCE [LARGE SCALE GENOMIC DNA]</scope>
    <source>
        <strain evidence="2 3">Lewin</strain>
    </source>
</reference>
<dbReference type="AlphaFoldDB" id="H6L7C1"/>
<name>H6L7C1_SAPGL</name>
<feature type="compositionally biased region" description="Polar residues" evidence="1">
    <location>
        <begin position="54"/>
        <end position="77"/>
    </location>
</feature>
<organism evidence="2 3">
    <name type="scientific">Saprospira grandis (strain Lewin)</name>
    <dbReference type="NCBI Taxonomy" id="984262"/>
    <lineage>
        <taxon>Bacteria</taxon>
        <taxon>Pseudomonadati</taxon>
        <taxon>Bacteroidota</taxon>
        <taxon>Saprospiria</taxon>
        <taxon>Saprospirales</taxon>
        <taxon>Saprospiraceae</taxon>
        <taxon>Saprospira</taxon>
    </lineage>
</organism>
<evidence type="ECO:0000313" key="3">
    <source>
        <dbReference type="Proteomes" id="UP000007519"/>
    </source>
</evidence>
<protein>
    <submittedName>
        <fullName evidence="2">Uncharacterized protein</fullName>
    </submittedName>
</protein>
<proteinExistence type="predicted"/>
<gene>
    <name evidence="2" type="ordered locus">SGRA_4078</name>
</gene>
<feature type="region of interest" description="Disordered" evidence="1">
    <location>
        <begin position="50"/>
        <end position="81"/>
    </location>
</feature>